<evidence type="ECO:0000313" key="1">
    <source>
        <dbReference type="EMBL" id="PKM89398.1"/>
    </source>
</evidence>
<reference evidence="1 2" key="1">
    <citation type="journal article" date="2017" name="ISME J.">
        <title>Potential for microbial H2 and metal transformations associated with novel bacteria and archaea in deep terrestrial subsurface sediments.</title>
        <authorList>
            <person name="Hernsdorf A.W."/>
            <person name="Amano Y."/>
            <person name="Miyakawa K."/>
            <person name="Ise K."/>
            <person name="Suzuki Y."/>
            <person name="Anantharaman K."/>
            <person name="Probst A."/>
            <person name="Burstein D."/>
            <person name="Thomas B.C."/>
            <person name="Banfield J.F."/>
        </authorList>
    </citation>
    <scope>NUCLEOTIDE SEQUENCE [LARGE SCALE GENOMIC DNA]</scope>
    <source>
        <strain evidence="1">HGW-Falkowbacteria-2</strain>
    </source>
</reference>
<protein>
    <recommendedName>
        <fullName evidence="3">Helix-turn-helix domain-containing protein</fullName>
    </recommendedName>
</protein>
<dbReference type="AlphaFoldDB" id="A0A2N2E3W0"/>
<gene>
    <name evidence="1" type="ORF">CVU83_00045</name>
</gene>
<proteinExistence type="predicted"/>
<name>A0A2N2E3W0_9BACT</name>
<evidence type="ECO:0008006" key="3">
    <source>
        <dbReference type="Google" id="ProtNLM"/>
    </source>
</evidence>
<sequence>MLEPYKSTSLKNPLWLSVSEAAKIGGIKDKTVRRALKAESGLKFKIINNRYQIELGSLVVYLHRSTKLKNKFFEHGLGQYWPKENGRKNN</sequence>
<dbReference type="EMBL" id="PHAH01000001">
    <property type="protein sequence ID" value="PKM89398.1"/>
    <property type="molecule type" value="Genomic_DNA"/>
</dbReference>
<dbReference type="Proteomes" id="UP000233325">
    <property type="component" value="Unassembled WGS sequence"/>
</dbReference>
<evidence type="ECO:0000313" key="2">
    <source>
        <dbReference type="Proteomes" id="UP000233325"/>
    </source>
</evidence>
<comment type="caution">
    <text evidence="1">The sequence shown here is derived from an EMBL/GenBank/DDBJ whole genome shotgun (WGS) entry which is preliminary data.</text>
</comment>
<accession>A0A2N2E3W0</accession>
<organism evidence="1 2">
    <name type="scientific">Candidatus Falkowbacteria bacterium HGW-Falkowbacteria-2</name>
    <dbReference type="NCBI Taxonomy" id="2013769"/>
    <lineage>
        <taxon>Bacteria</taxon>
        <taxon>Candidatus Falkowiibacteriota</taxon>
    </lineage>
</organism>